<protein>
    <recommendedName>
        <fullName evidence="4">DUF3137 domain-containing protein</fullName>
    </recommendedName>
</protein>
<proteinExistence type="predicted"/>
<keyword evidence="3" id="KW-1185">Reference proteome</keyword>
<reference evidence="2 3" key="1">
    <citation type="submission" date="2021-01" db="EMBL/GenBank/DDBJ databases">
        <title>Whole genome shotgun sequence of Catellatospora coxensis NBRC 107359.</title>
        <authorList>
            <person name="Komaki H."/>
            <person name="Tamura T."/>
        </authorList>
    </citation>
    <scope>NUCLEOTIDE SEQUENCE [LARGE SCALE GENOMIC DNA]</scope>
    <source>
        <strain evidence="2 3">NBRC 107359</strain>
    </source>
</reference>
<dbReference type="Proteomes" id="UP000630887">
    <property type="component" value="Unassembled WGS sequence"/>
</dbReference>
<feature type="transmembrane region" description="Helical" evidence="1">
    <location>
        <begin position="77"/>
        <end position="98"/>
    </location>
</feature>
<evidence type="ECO:0000313" key="2">
    <source>
        <dbReference type="EMBL" id="GIG09505.1"/>
    </source>
</evidence>
<accession>A0A8J3L7U0</accession>
<dbReference type="AlphaFoldDB" id="A0A8J3L7U0"/>
<feature type="transmembrane region" description="Helical" evidence="1">
    <location>
        <begin position="37"/>
        <end position="65"/>
    </location>
</feature>
<sequence>MLLSSELDTTSLTLASTRPELRQFATRVLGRRSRWNGWLGLLVLYAVTAAAVATLVFVVLTLVALGTETSPLRDRVLLLSAGTAACLVAGAFSLVAHVKKGDREELFRLHRFAAANGFDFTPEVKEPDLPGLIFQHGTLRRSSARLRRSGARPLEVANHHAWIPRGRAGEPLSWSYFALTLGRPMPHVVLAARAHERRLPAPRLAANARRTPLRGPFEEEFQLVCAPEAEAWARSLFTPEIVGRLTGPGKTAFDVEVVESRLFVYSHLRSLSCCDPRTWQWMSETADALYARLENLDDTTTMSDAAGAGSVAAGEPIGLAPPYVPLRRPFPVTAVVALLALAGVWAVGLAA</sequence>
<evidence type="ECO:0000256" key="1">
    <source>
        <dbReference type="SAM" id="Phobius"/>
    </source>
</evidence>
<name>A0A8J3L7U0_9ACTN</name>
<keyword evidence="1" id="KW-1133">Transmembrane helix</keyword>
<comment type="caution">
    <text evidence="2">The sequence shown here is derived from an EMBL/GenBank/DDBJ whole genome shotgun (WGS) entry which is preliminary data.</text>
</comment>
<dbReference type="RefSeq" id="WP_203696554.1">
    <property type="nucleotide sequence ID" value="NZ_BAAALC010000018.1"/>
</dbReference>
<evidence type="ECO:0000313" key="3">
    <source>
        <dbReference type="Proteomes" id="UP000630887"/>
    </source>
</evidence>
<dbReference type="EMBL" id="BONI01000066">
    <property type="protein sequence ID" value="GIG09505.1"/>
    <property type="molecule type" value="Genomic_DNA"/>
</dbReference>
<keyword evidence="1" id="KW-0812">Transmembrane</keyword>
<keyword evidence="1" id="KW-0472">Membrane</keyword>
<evidence type="ECO:0008006" key="4">
    <source>
        <dbReference type="Google" id="ProtNLM"/>
    </source>
</evidence>
<organism evidence="2 3">
    <name type="scientific">Catellatospora coxensis</name>
    <dbReference type="NCBI Taxonomy" id="310354"/>
    <lineage>
        <taxon>Bacteria</taxon>
        <taxon>Bacillati</taxon>
        <taxon>Actinomycetota</taxon>
        <taxon>Actinomycetes</taxon>
        <taxon>Micromonosporales</taxon>
        <taxon>Micromonosporaceae</taxon>
        <taxon>Catellatospora</taxon>
    </lineage>
</organism>
<gene>
    <name evidence="2" type="ORF">Cco03nite_62050</name>
</gene>
<feature type="transmembrane region" description="Helical" evidence="1">
    <location>
        <begin position="330"/>
        <end position="350"/>
    </location>
</feature>